<comment type="caution">
    <text evidence="3">The sequence shown here is derived from an EMBL/GenBank/DDBJ whole genome shotgun (WGS) entry which is preliminary data.</text>
</comment>
<accession>A0AA91FIZ8</accession>
<proteinExistence type="inferred from homology"/>
<dbReference type="PRINTS" id="PR00507">
    <property type="entry name" value="N12N6MTFRASE"/>
</dbReference>
<sequence>MKKTEKIERNLKAIATNRHLYTVFEDFIKITAITLQNSCLVKSSPQWQKLEDEYLTIFNSYNKQDQALLVECFAELVNVMQSTETPKDVLGTIFMDLGFSSDHEGQYFSPHEINSLMAKLQLGDLKTGFLKDQPFFTMSEPACGAGGMILATAEEVILQGFNPALRLWVQAIDKSRIAGLMAYIQLSLWGIPAQIIIGDTLTLDFKEYWYTPTHILYGWSGKISQYYAKNERNSPTIEAPTEAVTSSPTIKTEVKINAPILANSEQIAFSF</sequence>
<name>A0AA91FIZ8_FAUOS</name>
<dbReference type="InterPro" id="IPR029063">
    <property type="entry name" value="SAM-dependent_MTases_sf"/>
</dbReference>
<dbReference type="SUPFAM" id="SSF53335">
    <property type="entry name" value="S-adenosyl-L-methionine-dependent methyltransferases"/>
    <property type="match status" value="1"/>
</dbReference>
<dbReference type="AlphaFoldDB" id="A0AA91FIZ8"/>
<dbReference type="GO" id="GO:0008170">
    <property type="term" value="F:N-methyltransferase activity"/>
    <property type="evidence" value="ECO:0007669"/>
    <property type="project" value="InterPro"/>
</dbReference>
<evidence type="ECO:0000256" key="1">
    <source>
        <dbReference type="ARBA" id="ARBA00006594"/>
    </source>
</evidence>
<evidence type="ECO:0000313" key="3">
    <source>
        <dbReference type="EMBL" id="OBX64314.1"/>
    </source>
</evidence>
<gene>
    <name evidence="3" type="ORF">A9299_09920</name>
</gene>
<reference evidence="3" key="1">
    <citation type="submission" date="2016-06" db="EMBL/GenBank/DDBJ databases">
        <title>Draft genome of Moraxella osloensis CCUG 67237.</title>
        <authorList>
            <person name="Salva-Serra F."/>
            <person name="Engstrom-Jakobsson H."/>
            <person name="Thorell K."/>
            <person name="Gonzales-Siles L."/>
            <person name="Karlsson R."/>
            <person name="Boulund F."/>
            <person name="Engstrand L."/>
            <person name="Kristiansson E."/>
            <person name="Moore E."/>
        </authorList>
    </citation>
    <scope>NUCLEOTIDE SEQUENCE [LARGE SCALE GENOMIC DNA]</scope>
    <source>
        <strain evidence="3">CCUG 67237</strain>
    </source>
</reference>
<dbReference type="InterPro" id="IPR003356">
    <property type="entry name" value="DNA_methylase_A-5"/>
</dbReference>
<organism evidence="3">
    <name type="scientific">Faucicola osloensis</name>
    <name type="common">Moraxella osloensis</name>
    <dbReference type="NCBI Taxonomy" id="34062"/>
    <lineage>
        <taxon>Bacteria</taxon>
        <taxon>Pseudomonadati</taxon>
        <taxon>Pseudomonadota</taxon>
        <taxon>Gammaproteobacteria</taxon>
        <taxon>Moraxellales</taxon>
        <taxon>Moraxellaceae</taxon>
        <taxon>Faucicola</taxon>
    </lineage>
</organism>
<dbReference type="EMBL" id="LZMT01000017">
    <property type="protein sequence ID" value="OBX64314.1"/>
    <property type="molecule type" value="Genomic_DNA"/>
</dbReference>
<dbReference type="Gene3D" id="3.40.50.150">
    <property type="entry name" value="Vaccinia Virus protein VP39"/>
    <property type="match status" value="1"/>
</dbReference>
<comment type="similarity">
    <text evidence="1">Belongs to the N(4)/N(6)-methyltransferase family.</text>
</comment>
<feature type="domain" description="DNA methylase adenine-specific" evidence="2">
    <location>
        <begin position="102"/>
        <end position="206"/>
    </location>
</feature>
<protein>
    <recommendedName>
        <fullName evidence="2">DNA methylase adenine-specific domain-containing protein</fullName>
    </recommendedName>
</protein>
<dbReference type="Pfam" id="PF02384">
    <property type="entry name" value="N6_Mtase"/>
    <property type="match status" value="1"/>
</dbReference>
<dbReference type="GO" id="GO:0003677">
    <property type="term" value="F:DNA binding"/>
    <property type="evidence" value="ECO:0007669"/>
    <property type="project" value="InterPro"/>
</dbReference>
<evidence type="ECO:0000259" key="2">
    <source>
        <dbReference type="Pfam" id="PF02384"/>
    </source>
</evidence>